<name>A0A061EVA5_THECC</name>
<evidence type="ECO:0000256" key="8">
    <source>
        <dbReference type="ARBA" id="ARBA00023157"/>
    </source>
</evidence>
<evidence type="ECO:0000256" key="1">
    <source>
        <dbReference type="ARBA" id="ARBA00004613"/>
    </source>
</evidence>
<keyword evidence="8" id="KW-1015">Disulfide bond</keyword>
<dbReference type="InterPro" id="IPR018202">
    <property type="entry name" value="Ser_caboxypep_ser_AS"/>
</dbReference>
<keyword evidence="4 11" id="KW-0121">Carboxypeptidase</keyword>
<evidence type="ECO:0000256" key="10">
    <source>
        <dbReference type="ARBA" id="ARBA00037399"/>
    </source>
</evidence>
<evidence type="ECO:0000313" key="13">
    <source>
        <dbReference type="Proteomes" id="UP000026915"/>
    </source>
</evidence>
<evidence type="ECO:0000256" key="6">
    <source>
        <dbReference type="ARBA" id="ARBA00022729"/>
    </source>
</evidence>
<gene>
    <name evidence="12" type="ORF">TCM_023805</name>
</gene>
<evidence type="ECO:0000256" key="11">
    <source>
        <dbReference type="RuleBase" id="RU361156"/>
    </source>
</evidence>
<dbReference type="GO" id="GO:0005576">
    <property type="term" value="C:extracellular region"/>
    <property type="evidence" value="ECO:0007669"/>
    <property type="project" value="UniProtKB-SubCell"/>
</dbReference>
<keyword evidence="6" id="KW-0732">Signal</keyword>
<dbReference type="SUPFAM" id="SSF53474">
    <property type="entry name" value="alpha/beta-Hydrolases"/>
    <property type="match status" value="1"/>
</dbReference>
<evidence type="ECO:0000256" key="7">
    <source>
        <dbReference type="ARBA" id="ARBA00022801"/>
    </source>
</evidence>
<accession>A0A061EVA5</accession>
<dbReference type="Gene3D" id="3.40.50.1820">
    <property type="entry name" value="alpha/beta hydrolase"/>
    <property type="match status" value="1"/>
</dbReference>
<dbReference type="HOGENOM" id="CLU_008523_13_1_1"/>
<dbReference type="GO" id="GO:0006508">
    <property type="term" value="P:proteolysis"/>
    <property type="evidence" value="ECO:0007669"/>
    <property type="project" value="UniProtKB-KW"/>
</dbReference>
<organism evidence="12 13">
    <name type="scientific">Theobroma cacao</name>
    <name type="common">Cacao</name>
    <name type="synonym">Cocoa</name>
    <dbReference type="NCBI Taxonomy" id="3641"/>
    <lineage>
        <taxon>Eukaryota</taxon>
        <taxon>Viridiplantae</taxon>
        <taxon>Streptophyta</taxon>
        <taxon>Embryophyta</taxon>
        <taxon>Tracheophyta</taxon>
        <taxon>Spermatophyta</taxon>
        <taxon>Magnoliopsida</taxon>
        <taxon>eudicotyledons</taxon>
        <taxon>Gunneridae</taxon>
        <taxon>Pentapetalae</taxon>
        <taxon>rosids</taxon>
        <taxon>malvids</taxon>
        <taxon>Malvales</taxon>
        <taxon>Malvaceae</taxon>
        <taxon>Byttnerioideae</taxon>
        <taxon>Theobroma</taxon>
    </lineage>
</organism>
<dbReference type="FunFam" id="3.40.50.1820:FF:000453">
    <property type="entry name" value="Carboxypeptidase"/>
    <property type="match status" value="1"/>
</dbReference>
<dbReference type="GO" id="GO:0004185">
    <property type="term" value="F:serine-type carboxypeptidase activity"/>
    <property type="evidence" value="ECO:0000318"/>
    <property type="project" value="GO_Central"/>
</dbReference>
<reference evidence="12 13" key="1">
    <citation type="journal article" date="2013" name="Genome Biol.">
        <title>The genome sequence of the most widely cultivated cacao type and its use to identify candidate genes regulating pod color.</title>
        <authorList>
            <person name="Motamayor J.C."/>
            <person name="Mockaitis K."/>
            <person name="Schmutz J."/>
            <person name="Haiminen N."/>
            <person name="Iii D.L."/>
            <person name="Cornejo O."/>
            <person name="Findley S.D."/>
            <person name="Zheng P."/>
            <person name="Utro F."/>
            <person name="Royaert S."/>
            <person name="Saski C."/>
            <person name="Jenkins J."/>
            <person name="Podicheti R."/>
            <person name="Zhao M."/>
            <person name="Scheffler B.E."/>
            <person name="Stack J.C."/>
            <person name="Feltus F.A."/>
            <person name="Mustiga G.M."/>
            <person name="Amores F."/>
            <person name="Phillips W."/>
            <person name="Marelli J.P."/>
            <person name="May G.D."/>
            <person name="Shapiro H."/>
            <person name="Ma J."/>
            <person name="Bustamante C.D."/>
            <person name="Schnell R.J."/>
            <person name="Main D."/>
            <person name="Gilbert D."/>
            <person name="Parida L."/>
            <person name="Kuhn D.N."/>
        </authorList>
    </citation>
    <scope>NUCLEOTIDE SEQUENCE [LARGE SCALE GENOMIC DNA]</scope>
    <source>
        <strain evidence="13">cv. Matina 1-6</strain>
    </source>
</reference>
<proteinExistence type="inferred from homology"/>
<keyword evidence="5 11" id="KW-0645">Protease</keyword>
<evidence type="ECO:0000256" key="9">
    <source>
        <dbReference type="ARBA" id="ARBA00023180"/>
    </source>
</evidence>
<evidence type="ECO:0000313" key="12">
    <source>
        <dbReference type="EMBL" id="EOY08721.1"/>
    </source>
</evidence>
<keyword evidence="13" id="KW-1185">Reference proteome</keyword>
<dbReference type="AlphaFoldDB" id="A0A061EVA5"/>
<dbReference type="PROSITE" id="PS00131">
    <property type="entry name" value="CARBOXYPEPT_SER_SER"/>
    <property type="match status" value="1"/>
</dbReference>
<evidence type="ECO:0000256" key="5">
    <source>
        <dbReference type="ARBA" id="ARBA00022670"/>
    </source>
</evidence>
<dbReference type="Proteomes" id="UP000026915">
    <property type="component" value="Chromosome 5"/>
</dbReference>
<keyword evidence="3" id="KW-0964">Secreted</keyword>
<evidence type="ECO:0000256" key="3">
    <source>
        <dbReference type="ARBA" id="ARBA00022525"/>
    </source>
</evidence>
<dbReference type="EC" id="3.4.16.-" evidence="11"/>
<protein>
    <recommendedName>
        <fullName evidence="11">Carboxypeptidase</fullName>
        <ecNumber evidence="11">3.4.16.-</ecNumber>
    </recommendedName>
</protein>
<dbReference type="FunFam" id="3.40.50.11320:FF:000004">
    <property type="entry name" value="Carboxypeptidase"/>
    <property type="match status" value="1"/>
</dbReference>
<dbReference type="PROSITE" id="PS00560">
    <property type="entry name" value="CARBOXYPEPT_SER_HIS"/>
    <property type="match status" value="1"/>
</dbReference>
<dbReference type="Pfam" id="PF00450">
    <property type="entry name" value="Peptidase_S10"/>
    <property type="match status" value="1"/>
</dbReference>
<dbReference type="EMBL" id="CM001883">
    <property type="protein sequence ID" value="EOY08721.1"/>
    <property type="molecule type" value="Genomic_DNA"/>
</dbReference>
<sequence>MYDDVTCTSLWTRFMRAKYYTGRISRQIQLKLHDSQTWKRMLASCPVTGQHIRWWIGKAELLFWHQCWMGDEPLVNHFLSFASSMIRMSNFYHNGTWNVGKLNDGLPDDVVAKILKIPIDESQVDEAYWAPTSDDRFTTKEGNQAADLLSNQGYTHQNLHVFSQAEGQLKDENQPRHLFYYFVEAEIDPASKPLVLWLNGGPGYSSVGAGAFCEHGPFRPSADILLKNEYSWNKEANMLYLESPAGVGFSYSANKSFYTSVNDEMTARDNLAFLEKWLAKFPEYKNRDLFITGESYGGHYVPQLAELVSQSTNKFNLRGIAIGNPLLEYNADFNSRAEFYWSHGLISDTTYEALTSVCNYSQYRRERDSGSLTPVCSAVANQVSREISSFVDIYDVTLDVCLSSLFSQSKILTELEPEEEVDVCVEDKTVQYLNRKDVQEAFHAQLVGITAWTVCSDVLKYKMQDLEIPTIHILDRLVRSGIRVWVYSGDQDSVIPLIGTRILINGLAKELGLNTSVAYRVWFAGRQVASWTQGYGDILTFATIRGASHEAPFSQPQRSLVLFKAFLAGKPLPETSLIDEQMEHK</sequence>
<dbReference type="Gramene" id="EOY08721">
    <property type="protein sequence ID" value="EOY08721"/>
    <property type="gene ID" value="TCM_023805"/>
</dbReference>
<dbReference type="PRINTS" id="PR00724">
    <property type="entry name" value="CRBOXYPTASEC"/>
</dbReference>
<keyword evidence="7 11" id="KW-0378">Hydrolase</keyword>
<dbReference type="InterPro" id="IPR033124">
    <property type="entry name" value="Ser_caboxypep_his_AS"/>
</dbReference>
<dbReference type="PANTHER" id="PTHR11802:SF281">
    <property type="entry name" value="CARBOXYPEPTIDASE"/>
    <property type="match status" value="1"/>
</dbReference>
<evidence type="ECO:0000256" key="2">
    <source>
        <dbReference type="ARBA" id="ARBA00009431"/>
    </source>
</evidence>
<dbReference type="OMA" id="PICSGVN"/>
<comment type="function">
    <text evidence="10">Probable carboxypeptidase.</text>
</comment>
<dbReference type="PANTHER" id="PTHR11802">
    <property type="entry name" value="SERINE PROTEASE FAMILY S10 SERINE CARBOXYPEPTIDASE"/>
    <property type="match status" value="1"/>
</dbReference>
<dbReference type="InterPro" id="IPR029058">
    <property type="entry name" value="AB_hydrolase_fold"/>
</dbReference>
<evidence type="ECO:0000256" key="4">
    <source>
        <dbReference type="ARBA" id="ARBA00022645"/>
    </source>
</evidence>
<dbReference type="InterPro" id="IPR001563">
    <property type="entry name" value="Peptidase_S10"/>
</dbReference>
<dbReference type="InParanoid" id="A0A061EVA5"/>
<dbReference type="eggNOG" id="KOG1282">
    <property type="taxonomic scope" value="Eukaryota"/>
</dbReference>
<comment type="subcellular location">
    <subcellularLocation>
        <location evidence="1">Secreted</location>
    </subcellularLocation>
</comment>
<keyword evidence="9" id="KW-0325">Glycoprotein</keyword>
<comment type="similarity">
    <text evidence="2 11">Belongs to the peptidase S10 family.</text>
</comment>